<keyword evidence="9" id="KW-0969">Cilium</keyword>
<evidence type="ECO:0000256" key="2">
    <source>
        <dbReference type="ARBA" id="ARBA00004117"/>
    </source>
</evidence>
<protein>
    <recommendedName>
        <fullName evidence="3 8">Flagellar P-ring protein</fullName>
    </recommendedName>
    <alternativeName>
        <fullName evidence="7 8">Basal body P-ring protein</fullName>
    </alternativeName>
</protein>
<gene>
    <name evidence="8 9" type="primary">flgI</name>
    <name evidence="9" type="ORF">GBZ26_23065</name>
</gene>
<evidence type="ECO:0000256" key="8">
    <source>
        <dbReference type="HAMAP-Rule" id="MF_00416"/>
    </source>
</evidence>
<sequence length="365" mass="37880" precursor="true">MLAALAAALLALSGPASASSARIKDVVDVEGVRDNMLIGYGLVVGLNGTGDSLNNSPFTEQSLVGMLERMGVNTRGTNLRTKNVAAVMVTATLPPYSAQGTRIDATVSAMGDSKSLLGGTLLVTPLLGADGEVYAVAQGPIAVSGFSAQGQGASVTRGVPTSGRISSGAIVEREIQFSLAELPVLRLSLRNPDFTTAQRVATAINIQLRGNRAQATDPSSVLLSVPEARRGDIVGLITEIEQLRVTPDQVARVVVDEKSGVIVMGENVRISTVAIAQGNLTIRVTETPQVSQPGPFSQGQTAVVPRTDIQVDDQSNNRLAVMNSGVTLQELVQSLNALGVGPRDMIAILQSIKAAGALQAEIEVI</sequence>
<dbReference type="InterPro" id="IPR001782">
    <property type="entry name" value="Flag_FlgI"/>
</dbReference>
<keyword evidence="10" id="KW-1185">Reference proteome</keyword>
<dbReference type="EMBL" id="WHOR01000236">
    <property type="protein sequence ID" value="NUB22055.1"/>
    <property type="molecule type" value="Genomic_DNA"/>
</dbReference>
<dbReference type="Pfam" id="PF02119">
    <property type="entry name" value="FlgI"/>
    <property type="match status" value="1"/>
</dbReference>
<dbReference type="HAMAP" id="MF_00416">
    <property type="entry name" value="FlgI"/>
    <property type="match status" value="1"/>
</dbReference>
<keyword evidence="6 8" id="KW-0975">Bacterial flagellum</keyword>
<dbReference type="PRINTS" id="PR01010">
    <property type="entry name" value="FLGPRINGFLGI"/>
</dbReference>
<evidence type="ECO:0000256" key="5">
    <source>
        <dbReference type="ARBA" id="ARBA00022764"/>
    </source>
</evidence>
<comment type="subcellular location">
    <subcellularLocation>
        <location evidence="2 8">Bacterial flagellum basal body</location>
    </subcellularLocation>
</comment>
<comment type="subunit">
    <text evidence="8">The basal body constitutes a major portion of the flagellar organelle and consists of four rings (L,P,S, and M) mounted on a central rod.</text>
</comment>
<evidence type="ECO:0000313" key="10">
    <source>
        <dbReference type="Proteomes" id="UP000639419"/>
    </source>
</evidence>
<feature type="chain" id="PRO_5044946013" description="Flagellar P-ring protein" evidence="8">
    <location>
        <begin position="19"/>
        <end position="365"/>
    </location>
</feature>
<evidence type="ECO:0000256" key="6">
    <source>
        <dbReference type="ARBA" id="ARBA00023143"/>
    </source>
</evidence>
<keyword evidence="5" id="KW-0574">Periplasm</keyword>
<evidence type="ECO:0000313" key="9">
    <source>
        <dbReference type="EMBL" id="NUB22055.1"/>
    </source>
</evidence>
<accession>A0ABX2L6H2</accession>
<organism evidence="9 10">
    <name type="scientific">Azospirillum formosense</name>
    <dbReference type="NCBI Taxonomy" id="861533"/>
    <lineage>
        <taxon>Bacteria</taxon>
        <taxon>Pseudomonadati</taxon>
        <taxon>Pseudomonadota</taxon>
        <taxon>Alphaproteobacteria</taxon>
        <taxon>Rhodospirillales</taxon>
        <taxon>Azospirillaceae</taxon>
        <taxon>Azospirillum</taxon>
    </lineage>
</organism>
<dbReference type="NCBIfam" id="NF003676">
    <property type="entry name" value="PRK05303.1"/>
    <property type="match status" value="1"/>
</dbReference>
<evidence type="ECO:0000256" key="4">
    <source>
        <dbReference type="ARBA" id="ARBA00022729"/>
    </source>
</evidence>
<keyword evidence="9" id="KW-0966">Cell projection</keyword>
<evidence type="ECO:0000256" key="3">
    <source>
        <dbReference type="ARBA" id="ARBA00019515"/>
    </source>
</evidence>
<reference evidence="9 10" key="1">
    <citation type="submission" date="2019-10" db="EMBL/GenBank/DDBJ databases">
        <title>Genome sequence of Azospirillum formosense CC-Nfb-7.</title>
        <authorList>
            <person name="Ambrosini A."/>
            <person name="Sant'Anna F.H."/>
            <person name="Cassan F.D."/>
            <person name="Souza E.M."/>
            <person name="Passaglia L.M.P."/>
        </authorList>
    </citation>
    <scope>NUCLEOTIDE SEQUENCE [LARGE SCALE GENOMIC DNA]</scope>
    <source>
        <strain evidence="9 10">CC-NFb-7</strain>
    </source>
</reference>
<name>A0ABX2L6H2_9PROT</name>
<proteinExistence type="inferred from homology"/>
<comment type="caution">
    <text evidence="9">The sequence shown here is derived from an EMBL/GenBank/DDBJ whole genome shotgun (WGS) entry which is preliminary data.</text>
</comment>
<dbReference type="PANTHER" id="PTHR30381:SF0">
    <property type="entry name" value="FLAGELLAR P-RING PROTEIN"/>
    <property type="match status" value="1"/>
</dbReference>
<keyword evidence="4 8" id="KW-0732">Signal</keyword>
<evidence type="ECO:0000256" key="1">
    <source>
        <dbReference type="ARBA" id="ARBA00002591"/>
    </source>
</evidence>
<keyword evidence="9" id="KW-0282">Flagellum</keyword>
<comment type="similarity">
    <text evidence="8">Belongs to the FlgI family.</text>
</comment>
<dbReference type="PANTHER" id="PTHR30381">
    <property type="entry name" value="FLAGELLAR P-RING PERIPLASMIC PROTEIN FLGI"/>
    <property type="match status" value="1"/>
</dbReference>
<comment type="function">
    <text evidence="1 8">Assembles around the rod to form the L-ring and probably protects the motor/basal body from shearing forces during rotation.</text>
</comment>
<evidence type="ECO:0000256" key="7">
    <source>
        <dbReference type="ARBA" id="ARBA00032344"/>
    </source>
</evidence>
<dbReference type="Proteomes" id="UP000639419">
    <property type="component" value="Unassembled WGS sequence"/>
</dbReference>
<feature type="signal peptide" evidence="8">
    <location>
        <begin position="1"/>
        <end position="18"/>
    </location>
</feature>